<dbReference type="EMBL" id="AJIL01000005">
    <property type="protein sequence ID" value="KNF05857.1"/>
    <property type="molecule type" value="Genomic_DNA"/>
</dbReference>
<reference evidence="2" key="1">
    <citation type="submission" date="2014-03" db="EMBL/GenBank/DDBJ databases">
        <title>The Genome Sequence of Puccinia striiformis f. sp. tritici PST-78.</title>
        <authorList>
            <consortium name="The Broad Institute Genome Sequencing Platform"/>
            <person name="Cuomo C."/>
            <person name="Hulbert S."/>
            <person name="Chen X."/>
            <person name="Walker B."/>
            <person name="Young S.K."/>
            <person name="Zeng Q."/>
            <person name="Gargeya S."/>
            <person name="Fitzgerald M."/>
            <person name="Haas B."/>
            <person name="Abouelleil A."/>
            <person name="Alvarado L."/>
            <person name="Arachchi H.M."/>
            <person name="Berlin A.M."/>
            <person name="Chapman S.B."/>
            <person name="Goldberg J."/>
            <person name="Griggs A."/>
            <person name="Gujja S."/>
            <person name="Hansen M."/>
            <person name="Howarth C."/>
            <person name="Imamovic A."/>
            <person name="Larimer J."/>
            <person name="McCowan C."/>
            <person name="Montmayeur A."/>
            <person name="Murphy C."/>
            <person name="Neiman D."/>
            <person name="Pearson M."/>
            <person name="Priest M."/>
            <person name="Roberts A."/>
            <person name="Saif S."/>
            <person name="Shea T."/>
            <person name="Sisk P."/>
            <person name="Sykes S."/>
            <person name="Wortman J."/>
            <person name="Nusbaum C."/>
            <person name="Birren B."/>
        </authorList>
    </citation>
    <scope>NUCLEOTIDE SEQUENCE [LARGE SCALE GENOMIC DNA]</scope>
    <source>
        <strain evidence="2">race PST-78</strain>
    </source>
</reference>
<sequence>MLLVAELKVIWHQGITIPTRHNPQGVKIKVALISAVCDLPAIRKLIGYGSHSANWNKRMIKGHQAESEAWKSAKTHTERETLFKKSGLRYSILNELPYWNPIEFVVVEPMHLLSGILKRHAQKVWCIDKSCGMKN</sequence>
<dbReference type="PANTHER" id="PTHR46579">
    <property type="entry name" value="F5/8 TYPE C DOMAIN-CONTAINING PROTEIN-RELATED"/>
    <property type="match status" value="1"/>
</dbReference>
<organism evidence="1 2">
    <name type="scientific">Puccinia striiformis f. sp. tritici PST-78</name>
    <dbReference type="NCBI Taxonomy" id="1165861"/>
    <lineage>
        <taxon>Eukaryota</taxon>
        <taxon>Fungi</taxon>
        <taxon>Dikarya</taxon>
        <taxon>Basidiomycota</taxon>
        <taxon>Pucciniomycotina</taxon>
        <taxon>Pucciniomycetes</taxon>
        <taxon>Pucciniales</taxon>
        <taxon>Pucciniaceae</taxon>
        <taxon>Puccinia</taxon>
    </lineage>
</organism>
<keyword evidence="2" id="KW-1185">Reference proteome</keyword>
<proteinExistence type="predicted"/>
<gene>
    <name evidence="1" type="ORF">PSTG_00851</name>
</gene>
<dbReference type="Proteomes" id="UP000054564">
    <property type="component" value="Unassembled WGS sequence"/>
</dbReference>
<dbReference type="STRING" id="1165861.A0A0L0W318"/>
<accession>A0A0L0W318</accession>
<dbReference type="OrthoDB" id="2506909at2759"/>
<dbReference type="PANTHER" id="PTHR46579:SF2">
    <property type="entry name" value="C2H2-TYPE DOMAIN-CONTAINING PROTEIN"/>
    <property type="match status" value="1"/>
</dbReference>
<evidence type="ECO:0000313" key="1">
    <source>
        <dbReference type="EMBL" id="KNF05857.1"/>
    </source>
</evidence>
<evidence type="ECO:0000313" key="2">
    <source>
        <dbReference type="Proteomes" id="UP000054564"/>
    </source>
</evidence>
<protein>
    <submittedName>
        <fullName evidence="1">Uncharacterized protein</fullName>
    </submittedName>
</protein>
<dbReference type="AlphaFoldDB" id="A0A0L0W318"/>
<comment type="caution">
    <text evidence="1">The sequence shown here is derived from an EMBL/GenBank/DDBJ whole genome shotgun (WGS) entry which is preliminary data.</text>
</comment>
<name>A0A0L0W318_9BASI</name>